<proteinExistence type="predicted"/>
<protein>
    <submittedName>
        <fullName evidence="1">12373_t:CDS:1</fullName>
    </submittedName>
</protein>
<gene>
    <name evidence="1" type="ORF">GMARGA_LOCUS27263</name>
</gene>
<sequence>MKWFNCSSAVKITISQLNNNIATLSLKHKLIYEQPKDITISQDIKEFIRENIDLLLQEIYAQLVGSGLNLLIGKNKSIFGEQSQPIYALAIITELHDYLLKIKINIHECGIDTTSECGYDLVETESVNIEANVLYSNIEDNLNENSDELYNELMTLTTKALNLLEEQKAVGNS</sequence>
<dbReference type="Proteomes" id="UP000789901">
    <property type="component" value="Unassembled WGS sequence"/>
</dbReference>
<evidence type="ECO:0000313" key="2">
    <source>
        <dbReference type="Proteomes" id="UP000789901"/>
    </source>
</evidence>
<keyword evidence="2" id="KW-1185">Reference proteome</keyword>
<evidence type="ECO:0000313" key="1">
    <source>
        <dbReference type="EMBL" id="CAG8819273.1"/>
    </source>
</evidence>
<reference evidence="1 2" key="1">
    <citation type="submission" date="2021-06" db="EMBL/GenBank/DDBJ databases">
        <authorList>
            <person name="Kallberg Y."/>
            <person name="Tangrot J."/>
            <person name="Rosling A."/>
        </authorList>
    </citation>
    <scope>NUCLEOTIDE SEQUENCE [LARGE SCALE GENOMIC DNA]</scope>
    <source>
        <strain evidence="1 2">120-4 pot B 10/14</strain>
    </source>
</reference>
<dbReference type="EMBL" id="CAJVQB010033109">
    <property type="protein sequence ID" value="CAG8819273.1"/>
    <property type="molecule type" value="Genomic_DNA"/>
</dbReference>
<name>A0ABN7W6L4_GIGMA</name>
<comment type="caution">
    <text evidence="1">The sequence shown here is derived from an EMBL/GenBank/DDBJ whole genome shotgun (WGS) entry which is preliminary data.</text>
</comment>
<organism evidence="1 2">
    <name type="scientific">Gigaspora margarita</name>
    <dbReference type="NCBI Taxonomy" id="4874"/>
    <lineage>
        <taxon>Eukaryota</taxon>
        <taxon>Fungi</taxon>
        <taxon>Fungi incertae sedis</taxon>
        <taxon>Mucoromycota</taxon>
        <taxon>Glomeromycotina</taxon>
        <taxon>Glomeromycetes</taxon>
        <taxon>Diversisporales</taxon>
        <taxon>Gigasporaceae</taxon>
        <taxon>Gigaspora</taxon>
    </lineage>
</organism>
<accession>A0ABN7W6L4</accession>